<proteinExistence type="predicted"/>
<dbReference type="Gene3D" id="1.20.1070.10">
    <property type="entry name" value="Rhodopsin 7-helix transmembrane proteins"/>
    <property type="match status" value="1"/>
</dbReference>
<evidence type="ECO:0008006" key="4">
    <source>
        <dbReference type="Google" id="ProtNLM"/>
    </source>
</evidence>
<reference evidence="3" key="1">
    <citation type="submission" date="2022-10" db="EMBL/GenBank/DDBJ databases">
        <title>Genome assembly of Pristionchus species.</title>
        <authorList>
            <person name="Yoshida K."/>
            <person name="Sommer R.J."/>
        </authorList>
    </citation>
    <scope>NUCLEOTIDE SEQUENCE [LARGE SCALE GENOMIC DNA]</scope>
    <source>
        <strain evidence="3">RS5460</strain>
    </source>
</reference>
<dbReference type="EMBL" id="BTRK01000003">
    <property type="protein sequence ID" value="GMR40150.1"/>
    <property type="molecule type" value="Genomic_DNA"/>
</dbReference>
<dbReference type="PANTHER" id="PTHR31627">
    <property type="entry name" value="SERPENTINE RECEPTOR CLASS GAMMA-RELATED"/>
    <property type="match status" value="1"/>
</dbReference>
<comment type="caution">
    <text evidence="2">The sequence shown here is derived from an EMBL/GenBank/DDBJ whole genome shotgun (WGS) entry which is preliminary data.</text>
</comment>
<evidence type="ECO:0000256" key="1">
    <source>
        <dbReference type="SAM" id="Phobius"/>
    </source>
</evidence>
<feature type="transmembrane region" description="Helical" evidence="1">
    <location>
        <begin position="6"/>
        <end position="29"/>
    </location>
</feature>
<dbReference type="AlphaFoldDB" id="A0AAN4ZM54"/>
<feature type="non-terminal residue" evidence="2">
    <location>
        <position position="154"/>
    </location>
</feature>
<evidence type="ECO:0000313" key="3">
    <source>
        <dbReference type="Proteomes" id="UP001328107"/>
    </source>
</evidence>
<dbReference type="SUPFAM" id="SSF81321">
    <property type="entry name" value="Family A G protein-coupled receptor-like"/>
    <property type="match status" value="1"/>
</dbReference>
<dbReference type="PANTHER" id="PTHR31627:SF42">
    <property type="entry name" value="G_PROTEIN_RECEP_F1_2 DOMAIN-CONTAINING PROTEIN-RELATED"/>
    <property type="match status" value="1"/>
</dbReference>
<gene>
    <name evidence="2" type="ORF">PMAYCL1PPCAC_10345</name>
</gene>
<sequence>MAFRTGFWTPILAVLVISTILFFRLYVIIFQLRAHLQYRSFFFRMFLTQVRVMHIQACIILPHLLYFWTFYYFNYSQMWNATMISINRYVVVCHPMSTVAKQFYKKHALPLSLLNLVMPLLLCSRLFFQPPMYYARNQDGVVTLVSDFPTVNVS</sequence>
<protein>
    <recommendedName>
        <fullName evidence="4">G protein-coupled receptor</fullName>
    </recommendedName>
</protein>
<evidence type="ECO:0000313" key="2">
    <source>
        <dbReference type="EMBL" id="GMR40150.1"/>
    </source>
</evidence>
<keyword evidence="3" id="KW-1185">Reference proteome</keyword>
<feature type="transmembrane region" description="Helical" evidence="1">
    <location>
        <begin position="50"/>
        <end position="73"/>
    </location>
</feature>
<accession>A0AAN4ZM54</accession>
<organism evidence="2 3">
    <name type="scientific">Pristionchus mayeri</name>
    <dbReference type="NCBI Taxonomy" id="1317129"/>
    <lineage>
        <taxon>Eukaryota</taxon>
        <taxon>Metazoa</taxon>
        <taxon>Ecdysozoa</taxon>
        <taxon>Nematoda</taxon>
        <taxon>Chromadorea</taxon>
        <taxon>Rhabditida</taxon>
        <taxon>Rhabditina</taxon>
        <taxon>Diplogasteromorpha</taxon>
        <taxon>Diplogasteroidea</taxon>
        <taxon>Neodiplogasteridae</taxon>
        <taxon>Pristionchus</taxon>
    </lineage>
</organism>
<dbReference type="InterPro" id="IPR051119">
    <property type="entry name" value="Nematode_SR-like"/>
</dbReference>
<keyword evidence="1" id="KW-0472">Membrane</keyword>
<keyword evidence="1" id="KW-1133">Transmembrane helix</keyword>
<dbReference type="InterPro" id="IPR019426">
    <property type="entry name" value="7TM_GPCR_serpentine_rcpt_Srv"/>
</dbReference>
<dbReference type="Pfam" id="PF10323">
    <property type="entry name" value="7TM_GPCR_Srv"/>
    <property type="match status" value="1"/>
</dbReference>
<name>A0AAN4ZM54_9BILA</name>
<feature type="transmembrane region" description="Helical" evidence="1">
    <location>
        <begin position="108"/>
        <end position="128"/>
    </location>
</feature>
<keyword evidence="1" id="KW-0812">Transmembrane</keyword>
<dbReference type="Proteomes" id="UP001328107">
    <property type="component" value="Unassembled WGS sequence"/>
</dbReference>